<evidence type="ECO:0000256" key="1">
    <source>
        <dbReference type="ARBA" id="ARBA00004123"/>
    </source>
</evidence>
<dbReference type="GO" id="GO:0032259">
    <property type="term" value="P:methylation"/>
    <property type="evidence" value="ECO:0007669"/>
    <property type="project" value="UniProtKB-KW"/>
</dbReference>
<reference evidence="6" key="1">
    <citation type="submission" date="2023-01" db="EMBL/GenBank/DDBJ databases">
        <title>The growth and conidiation of Purpureocillium lavendulum are regulated by nitrogen source and histone H3K14 acetylation.</title>
        <authorList>
            <person name="Tang P."/>
            <person name="Han J."/>
            <person name="Zhang C."/>
            <person name="Tang P."/>
            <person name="Qi F."/>
            <person name="Zhang K."/>
            <person name="Liang L."/>
        </authorList>
    </citation>
    <scope>NUCLEOTIDE SEQUENCE</scope>
    <source>
        <strain evidence="6">YMF1.00683</strain>
    </source>
</reference>
<keyword evidence="7" id="KW-1185">Reference proteome</keyword>
<evidence type="ECO:0000256" key="2">
    <source>
        <dbReference type="ARBA" id="ARBA00011353"/>
    </source>
</evidence>
<gene>
    <name evidence="6" type="ORF">O9K51_04247</name>
</gene>
<sequence length="235" mass="26523">MNPAKLSVFIGREVRVDRDEAEKFVSEQNLSRLGFEANEDARTRQGVEPGTDTYPEIPSAASEDIHDSCETEIRRAGDEDAMRNIHDGPTPNQQSDNEDQSQNKVSTTTKRRRRRPVAATRQSVRIRSSTASSSRTGHAPVNDAPAQKSPKTKSTGGRRLQKKQPKNAISGDEWEVDKIVDDRIDAETYVHYYLVQWKGWAPKHNTWEPKQNLSHCGNLIEKYATQAGGRKRIDK</sequence>
<dbReference type="Proteomes" id="UP001163105">
    <property type="component" value="Unassembled WGS sequence"/>
</dbReference>
<dbReference type="PANTHER" id="PTHR22812">
    <property type="entry name" value="CHROMOBOX PROTEIN"/>
    <property type="match status" value="1"/>
</dbReference>
<name>A0AB34FUA2_9HYPO</name>
<comment type="subcellular location">
    <subcellularLocation>
        <location evidence="1">Nucleus</location>
    </subcellularLocation>
</comment>
<dbReference type="EMBL" id="JAQHRD010000003">
    <property type="protein sequence ID" value="KAJ6443068.1"/>
    <property type="molecule type" value="Genomic_DNA"/>
</dbReference>
<dbReference type="GO" id="GO:0005634">
    <property type="term" value="C:nucleus"/>
    <property type="evidence" value="ECO:0007669"/>
    <property type="project" value="UniProtKB-SubCell"/>
</dbReference>
<keyword evidence="3" id="KW-0539">Nucleus</keyword>
<dbReference type="SMART" id="SM00298">
    <property type="entry name" value="CHROMO"/>
    <property type="match status" value="1"/>
</dbReference>
<proteinExistence type="predicted"/>
<feature type="region of interest" description="Disordered" evidence="4">
    <location>
        <begin position="32"/>
        <end position="169"/>
    </location>
</feature>
<dbReference type="Pfam" id="PF00385">
    <property type="entry name" value="Chromo"/>
    <property type="match status" value="1"/>
</dbReference>
<protein>
    <submittedName>
        <fullName evidence="6">H3K9 methyltransferase</fullName>
    </submittedName>
</protein>
<evidence type="ECO:0000313" key="6">
    <source>
        <dbReference type="EMBL" id="KAJ6443068.1"/>
    </source>
</evidence>
<feature type="compositionally biased region" description="Low complexity" evidence="4">
    <location>
        <begin position="117"/>
        <end position="135"/>
    </location>
</feature>
<dbReference type="SUPFAM" id="SSF54160">
    <property type="entry name" value="Chromo domain-like"/>
    <property type="match status" value="1"/>
</dbReference>
<evidence type="ECO:0000256" key="3">
    <source>
        <dbReference type="ARBA" id="ARBA00023242"/>
    </source>
</evidence>
<dbReference type="Gene3D" id="2.40.50.40">
    <property type="match status" value="1"/>
</dbReference>
<dbReference type="InterPro" id="IPR016197">
    <property type="entry name" value="Chromo-like_dom_sf"/>
</dbReference>
<evidence type="ECO:0000313" key="7">
    <source>
        <dbReference type="Proteomes" id="UP001163105"/>
    </source>
</evidence>
<dbReference type="GO" id="GO:0008168">
    <property type="term" value="F:methyltransferase activity"/>
    <property type="evidence" value="ECO:0007669"/>
    <property type="project" value="UniProtKB-KW"/>
</dbReference>
<keyword evidence="6" id="KW-0489">Methyltransferase</keyword>
<evidence type="ECO:0000259" key="5">
    <source>
        <dbReference type="PROSITE" id="PS50013"/>
    </source>
</evidence>
<dbReference type="InterPro" id="IPR051219">
    <property type="entry name" value="Heterochromatin_chromo-domain"/>
</dbReference>
<feature type="compositionally biased region" description="Low complexity" evidence="4">
    <location>
        <begin position="92"/>
        <end position="103"/>
    </location>
</feature>
<feature type="domain" description="Chromo" evidence="5">
    <location>
        <begin position="174"/>
        <end position="235"/>
    </location>
</feature>
<dbReference type="InterPro" id="IPR000953">
    <property type="entry name" value="Chromo/chromo_shadow_dom"/>
</dbReference>
<keyword evidence="6" id="KW-0808">Transferase</keyword>
<dbReference type="CDD" id="cd00024">
    <property type="entry name" value="CD_CSD"/>
    <property type="match status" value="1"/>
</dbReference>
<accession>A0AB34FUA2</accession>
<dbReference type="PROSITE" id="PS50013">
    <property type="entry name" value="CHROMO_2"/>
    <property type="match status" value="1"/>
</dbReference>
<dbReference type="AlphaFoldDB" id="A0AB34FUA2"/>
<feature type="compositionally biased region" description="Basic and acidic residues" evidence="4">
    <location>
        <begin position="63"/>
        <end position="86"/>
    </location>
</feature>
<dbReference type="InterPro" id="IPR023780">
    <property type="entry name" value="Chromo_domain"/>
</dbReference>
<organism evidence="6 7">
    <name type="scientific">Purpureocillium lavendulum</name>
    <dbReference type="NCBI Taxonomy" id="1247861"/>
    <lineage>
        <taxon>Eukaryota</taxon>
        <taxon>Fungi</taxon>
        <taxon>Dikarya</taxon>
        <taxon>Ascomycota</taxon>
        <taxon>Pezizomycotina</taxon>
        <taxon>Sordariomycetes</taxon>
        <taxon>Hypocreomycetidae</taxon>
        <taxon>Hypocreales</taxon>
        <taxon>Ophiocordycipitaceae</taxon>
        <taxon>Purpureocillium</taxon>
    </lineage>
</organism>
<comment type="subunit">
    <text evidence="2">Component of the NuA4 histone acetyltransferase complex.</text>
</comment>
<dbReference type="GO" id="GO:0006338">
    <property type="term" value="P:chromatin remodeling"/>
    <property type="evidence" value="ECO:0007669"/>
    <property type="project" value="UniProtKB-ARBA"/>
</dbReference>
<evidence type="ECO:0000256" key="4">
    <source>
        <dbReference type="SAM" id="MobiDB-lite"/>
    </source>
</evidence>
<comment type="caution">
    <text evidence="6">The sequence shown here is derived from an EMBL/GenBank/DDBJ whole genome shotgun (WGS) entry which is preliminary data.</text>
</comment>